<dbReference type="EMBL" id="JACVVK020000256">
    <property type="protein sequence ID" value="KAK7481796.1"/>
    <property type="molecule type" value="Genomic_DNA"/>
</dbReference>
<dbReference type="AlphaFoldDB" id="A0ABD0K4F2"/>
<organism evidence="1 2">
    <name type="scientific">Batillaria attramentaria</name>
    <dbReference type="NCBI Taxonomy" id="370345"/>
    <lineage>
        <taxon>Eukaryota</taxon>
        <taxon>Metazoa</taxon>
        <taxon>Spiralia</taxon>
        <taxon>Lophotrochozoa</taxon>
        <taxon>Mollusca</taxon>
        <taxon>Gastropoda</taxon>
        <taxon>Caenogastropoda</taxon>
        <taxon>Sorbeoconcha</taxon>
        <taxon>Cerithioidea</taxon>
        <taxon>Batillariidae</taxon>
        <taxon>Batillaria</taxon>
    </lineage>
</organism>
<keyword evidence="2" id="KW-1185">Reference proteome</keyword>
<comment type="caution">
    <text evidence="1">The sequence shown here is derived from an EMBL/GenBank/DDBJ whole genome shotgun (WGS) entry which is preliminary data.</text>
</comment>
<accession>A0ABD0K4F2</accession>
<evidence type="ECO:0000313" key="2">
    <source>
        <dbReference type="Proteomes" id="UP001519460"/>
    </source>
</evidence>
<gene>
    <name evidence="1" type="ORF">BaRGS_00026943</name>
</gene>
<protein>
    <submittedName>
        <fullName evidence="1">Uncharacterized protein</fullName>
    </submittedName>
</protein>
<evidence type="ECO:0000313" key="1">
    <source>
        <dbReference type="EMBL" id="KAK7481796.1"/>
    </source>
</evidence>
<proteinExistence type="predicted"/>
<name>A0ABD0K4F2_9CAEN</name>
<dbReference type="Proteomes" id="UP001519460">
    <property type="component" value="Unassembled WGS sequence"/>
</dbReference>
<reference evidence="1 2" key="1">
    <citation type="journal article" date="2023" name="Sci. Data">
        <title>Genome assembly of the Korean intertidal mud-creeper Batillaria attramentaria.</title>
        <authorList>
            <person name="Patra A.K."/>
            <person name="Ho P.T."/>
            <person name="Jun S."/>
            <person name="Lee S.J."/>
            <person name="Kim Y."/>
            <person name="Won Y.J."/>
        </authorList>
    </citation>
    <scope>NUCLEOTIDE SEQUENCE [LARGE SCALE GENOMIC DNA]</scope>
    <source>
        <strain evidence="1">Wonlab-2016</strain>
    </source>
</reference>
<sequence>MASTHSEERATGSLITGHRYFVSTADQSVPTLYPCCAHLVSPQHAGISTKEHVRAVIESFVASGITSCRARSTIATRGLPPTPLGEDLFNPFTTSVMVMRYLPRQLACDCCAMPTHP</sequence>